<dbReference type="EMBL" id="BBMR01000002">
    <property type="protein sequence ID" value="GAL17689.1"/>
    <property type="molecule type" value="Genomic_DNA"/>
</dbReference>
<sequence length="277" mass="29354">MLAACSSPNVYDDINATETPLTEEYELGLAFGGGGVRGFMHLGVLKALQEEGIQPDVVSGTSAGSIAATLYASGMTVEEMEHAIEEVGMSDIADFVFSSKGIVNGKKLAEWVNSQVNYDDISKMPIPLAVTATNMTTRETIMIRSGNPGHAVQTSSTIPGAFVPVENHGDILVDGGLFSVVPVYTARALGAKKVIAVDIYCHNQVHPEISASKITLAAFRMQSCRLSEEELNSADIIIAPTYEPNGSEAFDDKAESINAGYLAAKQAMPKIKALLAL</sequence>
<protein>
    <submittedName>
        <fullName evidence="6">UPF0028 protein YchK</fullName>
    </submittedName>
</protein>
<evidence type="ECO:0000256" key="3">
    <source>
        <dbReference type="ARBA" id="ARBA00023098"/>
    </source>
</evidence>
<keyword evidence="7" id="KW-1185">Reference proteome</keyword>
<dbReference type="Proteomes" id="UP000029228">
    <property type="component" value="Unassembled WGS sequence"/>
</dbReference>
<feature type="domain" description="PNPLA" evidence="5">
    <location>
        <begin position="29"/>
        <end position="187"/>
    </location>
</feature>
<dbReference type="AlphaFoldDB" id="A0A090RTY5"/>
<keyword evidence="3 4" id="KW-0443">Lipid metabolism</keyword>
<proteinExistence type="predicted"/>
<evidence type="ECO:0000259" key="5">
    <source>
        <dbReference type="PROSITE" id="PS51635"/>
    </source>
</evidence>
<dbReference type="Gene3D" id="3.40.1090.10">
    <property type="entry name" value="Cytosolic phospholipase A2 catalytic domain"/>
    <property type="match status" value="1"/>
</dbReference>
<feature type="short sequence motif" description="DGA/G" evidence="4">
    <location>
        <begin position="174"/>
        <end position="176"/>
    </location>
</feature>
<dbReference type="PROSITE" id="PS51635">
    <property type="entry name" value="PNPLA"/>
    <property type="match status" value="1"/>
</dbReference>
<dbReference type="PANTHER" id="PTHR14226">
    <property type="entry name" value="NEUROPATHY TARGET ESTERASE/SWISS CHEESE D.MELANOGASTER"/>
    <property type="match status" value="1"/>
</dbReference>
<dbReference type="InterPro" id="IPR016035">
    <property type="entry name" value="Acyl_Trfase/lysoPLipase"/>
</dbReference>
<dbReference type="InterPro" id="IPR050301">
    <property type="entry name" value="NTE"/>
</dbReference>
<feature type="short sequence motif" description="GXGXXG" evidence="4">
    <location>
        <begin position="33"/>
        <end position="38"/>
    </location>
</feature>
<feature type="active site" description="Nucleophile" evidence="4">
    <location>
        <position position="62"/>
    </location>
</feature>
<evidence type="ECO:0000256" key="2">
    <source>
        <dbReference type="ARBA" id="ARBA00022963"/>
    </source>
</evidence>
<feature type="active site" description="Proton acceptor" evidence="4">
    <location>
        <position position="174"/>
    </location>
</feature>
<dbReference type="Pfam" id="PF01734">
    <property type="entry name" value="Patatin"/>
    <property type="match status" value="1"/>
</dbReference>
<dbReference type="PANTHER" id="PTHR14226:SF29">
    <property type="entry name" value="NEUROPATHY TARGET ESTERASE SWS"/>
    <property type="match status" value="1"/>
</dbReference>
<dbReference type="GO" id="GO:0016042">
    <property type="term" value="P:lipid catabolic process"/>
    <property type="evidence" value="ECO:0007669"/>
    <property type="project" value="UniProtKB-UniRule"/>
</dbReference>
<gene>
    <name evidence="6" type="ORF">JCM19235_6242</name>
</gene>
<evidence type="ECO:0000256" key="4">
    <source>
        <dbReference type="PROSITE-ProRule" id="PRU01161"/>
    </source>
</evidence>
<evidence type="ECO:0000256" key="1">
    <source>
        <dbReference type="ARBA" id="ARBA00022801"/>
    </source>
</evidence>
<keyword evidence="2 4" id="KW-0442">Lipid degradation</keyword>
<organism evidence="6 7">
    <name type="scientific">Vibrio maritimus</name>
    <dbReference type="NCBI Taxonomy" id="990268"/>
    <lineage>
        <taxon>Bacteria</taxon>
        <taxon>Pseudomonadati</taxon>
        <taxon>Pseudomonadota</taxon>
        <taxon>Gammaproteobacteria</taxon>
        <taxon>Vibrionales</taxon>
        <taxon>Vibrionaceae</taxon>
        <taxon>Vibrio</taxon>
    </lineage>
</organism>
<name>A0A090RTY5_9VIBR</name>
<dbReference type="InterPro" id="IPR002641">
    <property type="entry name" value="PNPLA_dom"/>
</dbReference>
<keyword evidence="1 4" id="KW-0378">Hydrolase</keyword>
<feature type="short sequence motif" description="GXSXG" evidence="4">
    <location>
        <begin position="60"/>
        <end position="64"/>
    </location>
</feature>
<dbReference type="CDD" id="cd07205">
    <property type="entry name" value="Pat_PNPLA6_PNPLA7_NTE1_like"/>
    <property type="match status" value="1"/>
</dbReference>
<evidence type="ECO:0000313" key="6">
    <source>
        <dbReference type="EMBL" id="GAL17689.1"/>
    </source>
</evidence>
<accession>A0A090RTY5</accession>
<dbReference type="GO" id="GO:0016787">
    <property type="term" value="F:hydrolase activity"/>
    <property type="evidence" value="ECO:0007669"/>
    <property type="project" value="UniProtKB-UniRule"/>
</dbReference>
<comment type="caution">
    <text evidence="6">The sequence shown here is derived from an EMBL/GenBank/DDBJ whole genome shotgun (WGS) entry which is preliminary data.</text>
</comment>
<dbReference type="STRING" id="990268.JCM19235_6242"/>
<reference evidence="6 7" key="1">
    <citation type="submission" date="2014-09" db="EMBL/GenBank/DDBJ databases">
        <title>Vibrio maritimus JCM 19235. (C45) whole genome shotgun sequence.</title>
        <authorList>
            <person name="Sawabe T."/>
            <person name="Meirelles P."/>
            <person name="Nakanishi M."/>
            <person name="Sayaka M."/>
            <person name="Hattori M."/>
            <person name="Ohkuma M."/>
        </authorList>
    </citation>
    <scope>NUCLEOTIDE SEQUENCE [LARGE SCALE GENOMIC DNA]</scope>
    <source>
        <strain evidence="7">JCM19235</strain>
    </source>
</reference>
<evidence type="ECO:0000313" key="7">
    <source>
        <dbReference type="Proteomes" id="UP000029228"/>
    </source>
</evidence>
<dbReference type="SUPFAM" id="SSF52151">
    <property type="entry name" value="FabD/lysophospholipase-like"/>
    <property type="match status" value="1"/>
</dbReference>